<keyword evidence="4" id="KW-0963">Cytoplasm</keyword>
<keyword evidence="8" id="KW-1185">Reference proteome</keyword>
<accession>A0A179IGH7</accession>
<evidence type="ECO:0000256" key="5">
    <source>
        <dbReference type="ARBA" id="ARBA00023212"/>
    </source>
</evidence>
<evidence type="ECO:0000313" key="7">
    <source>
        <dbReference type="EMBL" id="OAR01747.1"/>
    </source>
</evidence>
<protein>
    <recommendedName>
        <fullName evidence="3">Dynactin subunit 6</fullName>
    </recommendedName>
</protein>
<dbReference type="OMA" id="ITMQAET"/>
<dbReference type="GO" id="GO:0005869">
    <property type="term" value="C:dynactin complex"/>
    <property type="evidence" value="ECO:0007669"/>
    <property type="project" value="InterPro"/>
</dbReference>
<dbReference type="GO" id="GO:0007052">
    <property type="term" value="P:mitotic spindle organization"/>
    <property type="evidence" value="ECO:0007669"/>
    <property type="project" value="TreeGrafter"/>
</dbReference>
<dbReference type="Gene3D" id="2.160.10.10">
    <property type="entry name" value="Hexapeptide repeat proteins"/>
    <property type="match status" value="1"/>
</dbReference>
<proteinExistence type="inferred from homology"/>
<dbReference type="InterPro" id="IPR027777">
    <property type="entry name" value="DCTN6"/>
</dbReference>
<evidence type="ECO:0000256" key="1">
    <source>
        <dbReference type="ARBA" id="ARBA00004245"/>
    </source>
</evidence>
<keyword evidence="5" id="KW-0206">Cytoskeleton</keyword>
<dbReference type="PANTHER" id="PTHR13072">
    <property type="entry name" value="DYNACTIN 6"/>
    <property type="match status" value="1"/>
</dbReference>
<dbReference type="GO" id="GO:0070840">
    <property type="term" value="F:dynein complex binding"/>
    <property type="evidence" value="ECO:0007669"/>
    <property type="project" value="TreeGrafter"/>
</dbReference>
<reference evidence="7 8" key="1">
    <citation type="submission" date="2016-03" db="EMBL/GenBank/DDBJ databases">
        <title>Fine-scale spatial genetic structure of a fungal parasite of coffee scale insects.</title>
        <authorList>
            <person name="Jackson D."/>
            <person name="Zemenick K.A."/>
            <person name="Malloure B."/>
            <person name="Quandt C.A."/>
            <person name="James T.Y."/>
        </authorList>
    </citation>
    <scope>NUCLEOTIDE SEQUENCE [LARGE SCALE GENOMIC DNA]</scope>
    <source>
        <strain evidence="7 8">UM487</strain>
    </source>
</reference>
<dbReference type="SUPFAM" id="SSF51161">
    <property type="entry name" value="Trimeric LpxA-like enzymes"/>
    <property type="match status" value="1"/>
</dbReference>
<dbReference type="Proteomes" id="UP000243081">
    <property type="component" value="Unassembled WGS sequence"/>
</dbReference>
<evidence type="ECO:0000256" key="6">
    <source>
        <dbReference type="ARBA" id="ARBA00034687"/>
    </source>
</evidence>
<comment type="similarity">
    <text evidence="2">Belongs to the dynactin subunits 5/6 family. Dynactin subunit 6 subfamily.</text>
</comment>
<organism evidence="7 8">
    <name type="scientific">Cordyceps confragosa</name>
    <name type="common">Lecanicillium lecanii</name>
    <dbReference type="NCBI Taxonomy" id="2714763"/>
    <lineage>
        <taxon>Eukaryota</taxon>
        <taxon>Fungi</taxon>
        <taxon>Dikarya</taxon>
        <taxon>Ascomycota</taxon>
        <taxon>Pezizomycotina</taxon>
        <taxon>Sordariomycetes</taxon>
        <taxon>Hypocreomycetidae</taxon>
        <taxon>Hypocreales</taxon>
        <taxon>Cordycipitaceae</taxon>
        <taxon>Akanthomyces</taxon>
    </lineage>
</organism>
<dbReference type="EMBL" id="LUKN01001014">
    <property type="protein sequence ID" value="OAR01747.1"/>
    <property type="molecule type" value="Genomic_DNA"/>
</dbReference>
<gene>
    <name evidence="7" type="ORF">LLEC1_06304</name>
</gene>
<dbReference type="AlphaFoldDB" id="A0A179IGH7"/>
<sequence length="198" mass="21100">MSNKRHSILPAIDRSGPKPPVNFSSTLIISDNAILQGTHSITMQAETVIHPRCRFESNEGSVLIGRRCIVHERAHIGARPENPETAGTGGVAVGDYVQIEVGSIIESGGTEIGEGSLIQVGSKIGSGTKIGLMAAKNCTISPMSVVAPGSTLPDYTVVYSNGTQRTDRRDASDLRKLGMVKQIAVLRHMIPSNPDKFK</sequence>
<evidence type="ECO:0000256" key="2">
    <source>
        <dbReference type="ARBA" id="ARBA00007719"/>
    </source>
</evidence>
<dbReference type="PANTHER" id="PTHR13072:SF0">
    <property type="entry name" value="DYNACTIN SUBUNIT 6"/>
    <property type="match status" value="1"/>
</dbReference>
<comment type="caution">
    <text evidence="7">The sequence shown here is derived from an EMBL/GenBank/DDBJ whole genome shotgun (WGS) entry which is preliminary data.</text>
</comment>
<name>A0A179IGH7_CORDF</name>
<evidence type="ECO:0000313" key="8">
    <source>
        <dbReference type="Proteomes" id="UP000243081"/>
    </source>
</evidence>
<evidence type="ECO:0000256" key="3">
    <source>
        <dbReference type="ARBA" id="ARBA00016573"/>
    </source>
</evidence>
<evidence type="ECO:0000256" key="4">
    <source>
        <dbReference type="ARBA" id="ARBA00022490"/>
    </source>
</evidence>
<dbReference type="InterPro" id="IPR011004">
    <property type="entry name" value="Trimer_LpxA-like_sf"/>
</dbReference>
<dbReference type="OrthoDB" id="2355at2759"/>
<comment type="function">
    <text evidence="6">Part of the dynactin complex that activates the molecular motor dynein for ultra-processive transport along microtubules.</text>
</comment>
<comment type="subcellular location">
    <subcellularLocation>
        <location evidence="1">Cytoplasm</location>
        <location evidence="1">Cytoskeleton</location>
    </subcellularLocation>
</comment>